<sequence length="237" mass="25596">MNNFSQEPGRRVVTDAAGLNSFLTRMYGNMTLAVLVSAFSAYLTMGVFRSAVFGFFGAHPGMVWIILLLPIALSMGVSFSATRNPVGAFIMLMLTAIIYGVEFAIIAGVYSGASIASAFVSSAAVFVTMALYGTITKRDLSKFGAHAMAALIALMIAYLINMFLQSPAIAYIFSFIAVIIFTVLTAWDAQKMKQIYINYGGEVSTNGLAVLGALQLYLDFVNLFISLLQIFGMSERN</sequence>
<proteinExistence type="inferred from homology"/>
<feature type="transmembrane region" description="Helical" evidence="6">
    <location>
        <begin position="62"/>
        <end position="81"/>
    </location>
</feature>
<reference evidence="8" key="2">
    <citation type="journal article" date="2018" name="Genome Announc.">
        <title>Fifty-Six Draft Genome Sequences of 10 Lactobacillus Species from 22 Commercial Dietary Supplements.</title>
        <authorList>
            <person name="Gangiredla J."/>
            <person name="Barnaba T.J."/>
            <person name="Mammel M.K."/>
            <person name="Lacher D.W."/>
            <person name="Elkins C.A."/>
            <person name="Lampel K.A."/>
            <person name="Whitehouse C.A."/>
            <person name="Tartera C."/>
        </authorList>
    </citation>
    <scope>NUCLEOTIDE SEQUENCE</scope>
    <source>
        <strain evidence="8">DS12_10</strain>
    </source>
</reference>
<dbReference type="PANTHER" id="PTHR23291">
    <property type="entry name" value="BAX INHIBITOR-RELATED"/>
    <property type="match status" value="1"/>
</dbReference>
<comment type="similarity">
    <text evidence="2 6">Belongs to the BI1 family.</text>
</comment>
<dbReference type="Proteomes" id="UP000244083">
    <property type="component" value="Unassembled WGS sequence"/>
</dbReference>
<evidence type="ECO:0000313" key="9">
    <source>
        <dbReference type="EMBL" id="RMX26066.1"/>
    </source>
</evidence>
<evidence type="ECO:0000313" key="10">
    <source>
        <dbReference type="Proteomes" id="UP000027731"/>
    </source>
</evidence>
<evidence type="ECO:0000256" key="1">
    <source>
        <dbReference type="ARBA" id="ARBA00004141"/>
    </source>
</evidence>
<dbReference type="CDD" id="cd10432">
    <property type="entry name" value="BI-1-like_bacterial"/>
    <property type="match status" value="1"/>
</dbReference>
<keyword evidence="3 6" id="KW-0812">Transmembrane</keyword>
<evidence type="ECO:0000256" key="3">
    <source>
        <dbReference type="ARBA" id="ARBA00022692"/>
    </source>
</evidence>
<reference evidence="7 10" key="1">
    <citation type="submission" date="2014-06" db="EMBL/GenBank/DDBJ databases">
        <title>Genetic determinant of reutericyclin biosynthesis of Lactobacillus reuteri.</title>
        <authorList>
            <person name="Lin X."/>
            <person name="Duar R."/>
            <person name="Walter J."/>
            <person name="Gaenzle M."/>
        </authorList>
    </citation>
    <scope>NUCLEOTIDE SEQUENCE [LARGE SCALE GENOMIC DNA]</scope>
    <source>
        <strain evidence="7 10">LTH2584</strain>
    </source>
</reference>
<dbReference type="AlphaFoldDB" id="A0A073JMV7"/>
<gene>
    <name evidence="9" type="ORF">C5O77_02745</name>
    <name evidence="8" type="ORF">DB325_02715</name>
    <name evidence="7" type="ORF">LR3_00905</name>
</gene>
<organism evidence="7 10">
    <name type="scientific">Limosilactobacillus reuteri</name>
    <name type="common">Lactobacillus reuteri</name>
    <dbReference type="NCBI Taxonomy" id="1598"/>
    <lineage>
        <taxon>Bacteria</taxon>
        <taxon>Bacillati</taxon>
        <taxon>Bacillota</taxon>
        <taxon>Bacilli</taxon>
        <taxon>Lactobacillales</taxon>
        <taxon>Lactobacillaceae</taxon>
        <taxon>Limosilactobacillus</taxon>
    </lineage>
</organism>
<feature type="transmembrane region" description="Helical" evidence="6">
    <location>
        <begin position="169"/>
        <end position="187"/>
    </location>
</feature>
<feature type="transmembrane region" description="Helical" evidence="6">
    <location>
        <begin position="145"/>
        <end position="163"/>
    </location>
</feature>
<dbReference type="PATRIC" id="fig|1598.90.peg.1517"/>
<keyword evidence="5 6" id="KW-0472">Membrane</keyword>
<feature type="transmembrane region" description="Helical" evidence="6">
    <location>
        <begin position="32"/>
        <end position="56"/>
    </location>
</feature>
<dbReference type="RefSeq" id="WP_035156962.1">
    <property type="nucleotide sequence ID" value="NZ_CP128363.1"/>
</dbReference>
<evidence type="ECO:0000256" key="2">
    <source>
        <dbReference type="ARBA" id="ARBA00010350"/>
    </source>
</evidence>
<evidence type="ECO:0000256" key="6">
    <source>
        <dbReference type="RuleBase" id="RU004379"/>
    </source>
</evidence>
<comment type="caution">
    <text evidence="7">The sequence shown here is derived from an EMBL/GenBank/DDBJ whole genome shotgun (WGS) entry which is preliminary data.</text>
</comment>
<reference evidence="9 12" key="3">
    <citation type="journal article" date="2018" name="J Appl Environ Microbiol">
        <title>The gut symbionts Lactobacillus reuteri R2lc and 2010 encode a polyketide synthase cluster that activates the mammalian aryl-hydrocarbon receptor.</title>
        <authorList>
            <person name="Ozcam M."/>
            <person name="Roos S."/>
            <person name="Van Pijkeren J.P."/>
        </authorList>
    </citation>
    <scope>NUCLEOTIDE SEQUENCE [LARGE SCALE GENOMIC DNA]</scope>
    <source>
        <strain evidence="9 12">R2lc</strain>
    </source>
</reference>
<feature type="transmembrane region" description="Helical" evidence="6">
    <location>
        <begin position="115"/>
        <end position="133"/>
    </location>
</feature>
<protein>
    <submittedName>
        <fullName evidence="8">BAX inhibitor (BI)-1/YccA family protein</fullName>
    </submittedName>
    <submittedName>
        <fullName evidence="7">Membrane protein</fullName>
    </submittedName>
</protein>
<evidence type="ECO:0000313" key="11">
    <source>
        <dbReference type="Proteomes" id="UP000244083"/>
    </source>
</evidence>
<evidence type="ECO:0000313" key="7">
    <source>
        <dbReference type="EMBL" id="KEK14423.1"/>
    </source>
</evidence>
<evidence type="ECO:0000256" key="4">
    <source>
        <dbReference type="ARBA" id="ARBA00022989"/>
    </source>
</evidence>
<comment type="subcellular location">
    <subcellularLocation>
        <location evidence="1">Membrane</location>
        <topology evidence="1">Multi-pass membrane protein</topology>
    </subcellularLocation>
</comment>
<accession>A0A073JMV7</accession>
<keyword evidence="4 6" id="KW-1133">Transmembrane helix</keyword>
<reference evidence="11" key="4">
    <citation type="submission" date="2018-04" db="EMBL/GenBank/DDBJ databases">
        <title>Draft Genome Sequences of 10 Lactobacillus Species from 22 Commercial Probiotic Products.</title>
        <authorList>
            <person name="Gangiredla J."/>
            <person name="Barnaba T.J."/>
            <person name="Mammel M.K."/>
            <person name="Lacher D.W."/>
            <person name="Elkins C.A."/>
            <person name="Lampel K.A."/>
            <person name="Whitehouse C.A."/>
            <person name="Tartera C."/>
        </authorList>
    </citation>
    <scope>NUCLEOTIDE SEQUENCE [LARGE SCALE GENOMIC DNA]</scope>
    <source>
        <strain evidence="11">DS12_10</strain>
    </source>
</reference>
<feature type="transmembrane region" description="Helical" evidence="6">
    <location>
        <begin position="208"/>
        <end position="231"/>
    </location>
</feature>
<feature type="transmembrane region" description="Helical" evidence="6">
    <location>
        <begin position="88"/>
        <end position="109"/>
    </location>
</feature>
<evidence type="ECO:0000256" key="5">
    <source>
        <dbReference type="ARBA" id="ARBA00023136"/>
    </source>
</evidence>
<dbReference type="Proteomes" id="UP000276940">
    <property type="component" value="Unassembled WGS sequence"/>
</dbReference>
<evidence type="ECO:0000313" key="12">
    <source>
        <dbReference type="Proteomes" id="UP000276940"/>
    </source>
</evidence>
<dbReference type="EMBL" id="JOSX01000020">
    <property type="protein sequence ID" value="KEK14423.1"/>
    <property type="molecule type" value="Genomic_DNA"/>
</dbReference>
<dbReference type="EMBL" id="QAZN01000003">
    <property type="protein sequence ID" value="PTV04617.1"/>
    <property type="molecule type" value="Genomic_DNA"/>
</dbReference>
<dbReference type="PANTHER" id="PTHR23291:SF50">
    <property type="entry name" value="PROTEIN LIFEGUARD 4"/>
    <property type="match status" value="1"/>
</dbReference>
<dbReference type="GO" id="GO:0016020">
    <property type="term" value="C:membrane"/>
    <property type="evidence" value="ECO:0007669"/>
    <property type="project" value="UniProtKB-SubCell"/>
</dbReference>
<dbReference type="Pfam" id="PF01027">
    <property type="entry name" value="Bax1-I"/>
    <property type="match status" value="1"/>
</dbReference>
<dbReference type="InterPro" id="IPR006214">
    <property type="entry name" value="Bax_inhibitor_1-related"/>
</dbReference>
<name>A0A073JMV7_LIMRT</name>
<dbReference type="EMBL" id="PTLS01000021">
    <property type="protein sequence ID" value="RMX26066.1"/>
    <property type="molecule type" value="Genomic_DNA"/>
</dbReference>
<evidence type="ECO:0000313" key="8">
    <source>
        <dbReference type="EMBL" id="PTV04617.1"/>
    </source>
</evidence>
<dbReference type="Proteomes" id="UP000027731">
    <property type="component" value="Unassembled WGS sequence"/>
</dbReference>